<dbReference type="InterPro" id="IPR000313">
    <property type="entry name" value="PWWP_dom"/>
</dbReference>
<evidence type="ECO:0000313" key="3">
    <source>
        <dbReference type="EMBL" id="JAS06169.1"/>
    </source>
</evidence>
<dbReference type="AlphaFoldDB" id="A0A1B6BYR9"/>
<keyword evidence="1" id="KW-0812">Transmembrane</keyword>
<evidence type="ECO:0000259" key="2">
    <source>
        <dbReference type="PROSITE" id="PS50812"/>
    </source>
</evidence>
<dbReference type="Gene3D" id="2.30.30.140">
    <property type="match status" value="1"/>
</dbReference>
<sequence length="213" mass="24276">MTTKKYSVGDFVFAKRKPDPYWPGAVKDIIEGDSPTKFIYEVMLYGSGEIIICTSKNLLPYLQFKEICGRNCQKESFIQGMMQVDEEMGVAAFRFQDTSDGGYKFQVKRSGSMGSKQYLKRSKEMDQLNAPSSTKSSPCMMYSKRRTVNNRNSDDDFVNIPVKKTKDRTDIKIQEFDEESVEENSFPCTCASITLIIISIVVLTIILIIYLHV</sequence>
<protein>
    <recommendedName>
        <fullName evidence="2">PWWP domain-containing protein</fullName>
    </recommendedName>
</protein>
<organism evidence="3">
    <name type="scientific">Clastoptera arizonana</name>
    <name type="common">Arizona spittle bug</name>
    <dbReference type="NCBI Taxonomy" id="38151"/>
    <lineage>
        <taxon>Eukaryota</taxon>
        <taxon>Metazoa</taxon>
        <taxon>Ecdysozoa</taxon>
        <taxon>Arthropoda</taxon>
        <taxon>Hexapoda</taxon>
        <taxon>Insecta</taxon>
        <taxon>Pterygota</taxon>
        <taxon>Neoptera</taxon>
        <taxon>Paraneoptera</taxon>
        <taxon>Hemiptera</taxon>
        <taxon>Auchenorrhyncha</taxon>
        <taxon>Cercopoidea</taxon>
        <taxon>Clastopteridae</taxon>
        <taxon>Clastoptera</taxon>
    </lineage>
</organism>
<keyword evidence="1" id="KW-0472">Membrane</keyword>
<proteinExistence type="predicted"/>
<reference evidence="3" key="1">
    <citation type="submission" date="2015-12" db="EMBL/GenBank/DDBJ databases">
        <title>De novo transcriptome assembly of four potential Pierce s Disease insect vectors from Arizona vineyards.</title>
        <authorList>
            <person name="Tassone E.E."/>
        </authorList>
    </citation>
    <scope>NUCLEOTIDE SEQUENCE</scope>
</reference>
<dbReference type="EMBL" id="GEDC01031129">
    <property type="protein sequence ID" value="JAS06169.1"/>
    <property type="molecule type" value="Transcribed_RNA"/>
</dbReference>
<keyword evidence="1" id="KW-1133">Transmembrane helix</keyword>
<feature type="domain" description="PWWP" evidence="2">
    <location>
        <begin position="8"/>
        <end position="64"/>
    </location>
</feature>
<accession>A0A1B6BYR9</accession>
<gene>
    <name evidence="3" type="ORF">g.3817</name>
</gene>
<name>A0A1B6BYR9_9HEMI</name>
<feature type="transmembrane region" description="Helical" evidence="1">
    <location>
        <begin position="191"/>
        <end position="211"/>
    </location>
</feature>
<evidence type="ECO:0000256" key="1">
    <source>
        <dbReference type="SAM" id="Phobius"/>
    </source>
</evidence>
<dbReference type="SUPFAM" id="SSF63748">
    <property type="entry name" value="Tudor/PWWP/MBT"/>
    <property type="match status" value="1"/>
</dbReference>
<dbReference type="PROSITE" id="PS50812">
    <property type="entry name" value="PWWP"/>
    <property type="match status" value="1"/>
</dbReference>